<evidence type="ECO:0000256" key="7">
    <source>
        <dbReference type="ARBA" id="ARBA00022842"/>
    </source>
</evidence>
<feature type="active site" description="Nucleophile; for glutamine hydrolysis" evidence="11">
    <location>
        <position position="391"/>
    </location>
</feature>
<comment type="caution">
    <text evidence="14">The sequence shown here is derived from an EMBL/GenBank/DDBJ whole genome shotgun (WGS) entry which is preliminary data.</text>
</comment>
<dbReference type="PROSITE" id="PS51273">
    <property type="entry name" value="GATASE_TYPE_1"/>
    <property type="match status" value="1"/>
</dbReference>
<feature type="binding site" evidence="11">
    <location>
        <position position="251"/>
    </location>
    <ligand>
        <name>ATP</name>
        <dbReference type="ChEBI" id="CHEBI:30616"/>
    </ligand>
</feature>
<evidence type="ECO:0000256" key="1">
    <source>
        <dbReference type="ARBA" id="ARBA00005171"/>
    </source>
</evidence>
<dbReference type="GO" id="GO:0005524">
    <property type="term" value="F:ATP binding"/>
    <property type="evidence" value="ECO:0007669"/>
    <property type="project" value="UniProtKB-KW"/>
</dbReference>
<dbReference type="FunFam" id="3.40.50.300:FF:000009">
    <property type="entry name" value="CTP synthase"/>
    <property type="match status" value="1"/>
</dbReference>
<dbReference type="InterPro" id="IPR017456">
    <property type="entry name" value="CTP_synthase_N"/>
</dbReference>
<feature type="binding site" evidence="11">
    <location>
        <begin position="157"/>
        <end position="159"/>
    </location>
    <ligand>
        <name>CTP</name>
        <dbReference type="ChEBI" id="CHEBI:37563"/>
        <note>allosteric inhibitor</note>
    </ligand>
</feature>
<feature type="domain" description="Glutamine amidotransferase" evidence="12">
    <location>
        <begin position="311"/>
        <end position="541"/>
    </location>
</feature>
<keyword evidence="3 11" id="KW-0436">Ligase</keyword>
<dbReference type="Pfam" id="PF00117">
    <property type="entry name" value="GATase"/>
    <property type="match status" value="1"/>
</dbReference>
<dbReference type="InterPro" id="IPR027417">
    <property type="entry name" value="P-loop_NTPase"/>
</dbReference>
<dbReference type="Proteomes" id="UP000281708">
    <property type="component" value="Unassembled WGS sequence"/>
</dbReference>
<feature type="binding site" evidence="11">
    <location>
        <begin position="197"/>
        <end position="202"/>
    </location>
    <ligand>
        <name>UTP</name>
        <dbReference type="ChEBI" id="CHEBI:46398"/>
    </ligand>
</feature>
<dbReference type="GO" id="GO:0042802">
    <property type="term" value="F:identical protein binding"/>
    <property type="evidence" value="ECO:0007669"/>
    <property type="project" value="TreeGrafter"/>
</dbReference>
<accession>A0A3L8P527</accession>
<dbReference type="PANTHER" id="PTHR11550:SF0">
    <property type="entry name" value="CTP SYNTHASE-RELATED"/>
    <property type="match status" value="1"/>
</dbReference>
<feature type="binding site" evidence="11">
    <location>
        <position position="415"/>
    </location>
    <ligand>
        <name>L-glutamine</name>
        <dbReference type="ChEBI" id="CHEBI:58359"/>
    </ligand>
</feature>
<feature type="binding site" evidence="11">
    <location>
        <position position="364"/>
    </location>
    <ligand>
        <name>L-glutamine</name>
        <dbReference type="ChEBI" id="CHEBI:58359"/>
    </ligand>
</feature>
<comment type="subunit">
    <text evidence="11">Homotetramer.</text>
</comment>
<dbReference type="GO" id="GO:0046872">
    <property type="term" value="F:metal ion binding"/>
    <property type="evidence" value="ECO:0007669"/>
    <property type="project" value="UniProtKB-KW"/>
</dbReference>
<evidence type="ECO:0000256" key="2">
    <source>
        <dbReference type="ARBA" id="ARBA00007533"/>
    </source>
</evidence>
<dbReference type="AlphaFoldDB" id="A0A3L8P527"/>
<dbReference type="RefSeq" id="WP_121805079.1">
    <property type="nucleotide sequence ID" value="NZ_RDBE01000003.1"/>
</dbReference>
<dbReference type="GO" id="GO:0005829">
    <property type="term" value="C:cytosol"/>
    <property type="evidence" value="ECO:0007669"/>
    <property type="project" value="TreeGrafter"/>
</dbReference>
<protein>
    <recommendedName>
        <fullName evidence="11">CTP synthase</fullName>
        <ecNumber evidence="11">6.3.4.2</ecNumber>
    </recommendedName>
    <alternativeName>
        <fullName evidence="11">Cytidine 5'-triphosphate synthase</fullName>
    </alternativeName>
    <alternativeName>
        <fullName evidence="11">Cytidine triphosphate synthetase</fullName>
        <shortName evidence="11">CTP synthetase</shortName>
        <shortName evidence="11">CTPS</shortName>
    </alternativeName>
    <alternativeName>
        <fullName evidence="11">UTP--ammonia ligase</fullName>
    </alternativeName>
</protein>
<comment type="catalytic activity">
    <reaction evidence="11">
        <text>L-glutamine + H2O = L-glutamate + NH4(+)</text>
        <dbReference type="Rhea" id="RHEA:15889"/>
        <dbReference type="ChEBI" id="CHEBI:15377"/>
        <dbReference type="ChEBI" id="CHEBI:28938"/>
        <dbReference type="ChEBI" id="CHEBI:29985"/>
        <dbReference type="ChEBI" id="CHEBI:58359"/>
    </reaction>
</comment>
<dbReference type="GO" id="GO:0044210">
    <property type="term" value="P:'de novo' CTP biosynthetic process"/>
    <property type="evidence" value="ECO:0007669"/>
    <property type="project" value="UniProtKB-UniRule"/>
</dbReference>
<dbReference type="Pfam" id="PF06418">
    <property type="entry name" value="CTP_synth_N"/>
    <property type="match status" value="1"/>
</dbReference>
<dbReference type="HAMAP" id="MF_01227">
    <property type="entry name" value="PyrG"/>
    <property type="match status" value="1"/>
</dbReference>
<dbReference type="GO" id="GO:0097268">
    <property type="term" value="C:cytoophidium"/>
    <property type="evidence" value="ECO:0007669"/>
    <property type="project" value="UniProtKB-ARBA"/>
</dbReference>
<keyword evidence="7 11" id="KW-0460">Magnesium</keyword>
<dbReference type="NCBIfam" id="NF003792">
    <property type="entry name" value="PRK05380.1"/>
    <property type="match status" value="1"/>
</dbReference>
<dbReference type="SUPFAM" id="SSF52317">
    <property type="entry name" value="Class I glutamine amidotransferase-like"/>
    <property type="match status" value="1"/>
</dbReference>
<feature type="binding site" evidence="11">
    <location>
        <position position="76"/>
    </location>
    <ligand>
        <name>Mg(2+)</name>
        <dbReference type="ChEBI" id="CHEBI:18420"/>
    </ligand>
</feature>
<feature type="binding site" evidence="11">
    <location>
        <position position="18"/>
    </location>
    <ligand>
        <name>UTP</name>
        <dbReference type="ChEBI" id="CHEBI:46398"/>
    </ligand>
</feature>
<dbReference type="InterPro" id="IPR033828">
    <property type="entry name" value="GATase1_CTP_Synthase"/>
</dbReference>
<dbReference type="GO" id="GO:0004359">
    <property type="term" value="F:glutaminase activity"/>
    <property type="evidence" value="ECO:0007669"/>
    <property type="project" value="RHEA"/>
</dbReference>
<reference evidence="14 15" key="1">
    <citation type="submission" date="2018-10" db="EMBL/GenBank/DDBJ databases">
        <title>Marmoricola sp. 4Q3S-7 whole genome shotgun sequence.</title>
        <authorList>
            <person name="Li F."/>
        </authorList>
    </citation>
    <scope>NUCLEOTIDE SEQUENCE [LARGE SCALE GENOMIC DNA]</scope>
    <source>
        <strain evidence="14 15">4Q3S-7</strain>
    </source>
</reference>
<dbReference type="InterPro" id="IPR017926">
    <property type="entry name" value="GATASE"/>
</dbReference>
<comment type="similarity">
    <text evidence="2 11">Belongs to the CTP synthase family.</text>
</comment>
<dbReference type="InterPro" id="IPR004468">
    <property type="entry name" value="CTP_synthase"/>
</dbReference>
<dbReference type="CDD" id="cd01746">
    <property type="entry name" value="GATase1_CTP_Synthase"/>
    <property type="match status" value="1"/>
</dbReference>
<feature type="active site" evidence="11">
    <location>
        <position position="525"/>
    </location>
</feature>
<dbReference type="NCBIfam" id="TIGR00337">
    <property type="entry name" value="PyrG"/>
    <property type="match status" value="1"/>
</dbReference>
<evidence type="ECO:0000256" key="9">
    <source>
        <dbReference type="ARBA" id="ARBA00022975"/>
    </source>
</evidence>
<gene>
    <name evidence="11" type="primary">pyrG</name>
    <name evidence="14" type="ORF">D9V37_05035</name>
</gene>
<feature type="active site" evidence="11">
    <location>
        <position position="523"/>
    </location>
</feature>
<evidence type="ECO:0000259" key="13">
    <source>
        <dbReference type="Pfam" id="PF06418"/>
    </source>
</evidence>
<feature type="region of interest" description="Amidoligase domain" evidence="11">
    <location>
        <begin position="1"/>
        <end position="276"/>
    </location>
</feature>
<organism evidence="14 15">
    <name type="scientific">Nocardioides mangrovicus</name>
    <dbReference type="NCBI Taxonomy" id="2478913"/>
    <lineage>
        <taxon>Bacteria</taxon>
        <taxon>Bacillati</taxon>
        <taxon>Actinomycetota</taxon>
        <taxon>Actinomycetes</taxon>
        <taxon>Propionibacteriales</taxon>
        <taxon>Nocardioidaceae</taxon>
        <taxon>Nocardioides</taxon>
    </lineage>
</organism>
<evidence type="ECO:0000256" key="10">
    <source>
        <dbReference type="ARBA" id="ARBA00047781"/>
    </source>
</evidence>
<feature type="binding site" evidence="11">
    <location>
        <position position="233"/>
    </location>
    <ligand>
        <name>CTP</name>
        <dbReference type="ChEBI" id="CHEBI:37563"/>
        <note>allosteric inhibitor</note>
    </ligand>
</feature>
<feature type="domain" description="CTP synthase N-terminal" evidence="13">
    <location>
        <begin position="8"/>
        <end position="276"/>
    </location>
</feature>
<evidence type="ECO:0000256" key="3">
    <source>
        <dbReference type="ARBA" id="ARBA00022598"/>
    </source>
</evidence>
<evidence type="ECO:0000256" key="4">
    <source>
        <dbReference type="ARBA" id="ARBA00022723"/>
    </source>
</evidence>
<keyword evidence="15" id="KW-1185">Reference proteome</keyword>
<dbReference type="FunFam" id="3.40.50.880:FF:000002">
    <property type="entry name" value="CTP synthase"/>
    <property type="match status" value="1"/>
</dbReference>
<comment type="catalytic activity">
    <reaction evidence="10 11">
        <text>UTP + L-glutamine + ATP + H2O = CTP + L-glutamate + ADP + phosphate + 2 H(+)</text>
        <dbReference type="Rhea" id="RHEA:26426"/>
        <dbReference type="ChEBI" id="CHEBI:15377"/>
        <dbReference type="ChEBI" id="CHEBI:15378"/>
        <dbReference type="ChEBI" id="CHEBI:29985"/>
        <dbReference type="ChEBI" id="CHEBI:30616"/>
        <dbReference type="ChEBI" id="CHEBI:37563"/>
        <dbReference type="ChEBI" id="CHEBI:43474"/>
        <dbReference type="ChEBI" id="CHEBI:46398"/>
        <dbReference type="ChEBI" id="CHEBI:58359"/>
        <dbReference type="ChEBI" id="CHEBI:456216"/>
        <dbReference type="EC" id="6.3.4.2"/>
    </reaction>
</comment>
<feature type="binding site" evidence="11">
    <location>
        <begin position="19"/>
        <end position="24"/>
    </location>
    <ligand>
        <name>ATP</name>
        <dbReference type="ChEBI" id="CHEBI:30616"/>
    </ligand>
</feature>
<keyword evidence="5 11" id="KW-0547">Nucleotide-binding</keyword>
<feature type="binding site" evidence="11">
    <location>
        <begin position="392"/>
        <end position="395"/>
    </location>
    <ligand>
        <name>L-glutamine</name>
        <dbReference type="ChEBI" id="CHEBI:58359"/>
    </ligand>
</feature>
<feature type="binding site" evidence="11">
    <location>
        <position position="150"/>
    </location>
    <ligand>
        <name>Mg(2+)</name>
        <dbReference type="ChEBI" id="CHEBI:18420"/>
    </ligand>
</feature>
<feature type="binding site" evidence="11">
    <location>
        <position position="233"/>
    </location>
    <ligand>
        <name>UTP</name>
        <dbReference type="ChEBI" id="CHEBI:46398"/>
    </ligand>
</feature>
<keyword evidence="9 11" id="KW-0665">Pyrimidine biosynthesis</keyword>
<dbReference type="EC" id="6.3.4.2" evidence="11"/>
<evidence type="ECO:0000256" key="11">
    <source>
        <dbReference type="HAMAP-Rule" id="MF_01227"/>
    </source>
</evidence>
<evidence type="ECO:0000259" key="12">
    <source>
        <dbReference type="Pfam" id="PF00117"/>
    </source>
</evidence>
<evidence type="ECO:0000256" key="5">
    <source>
        <dbReference type="ARBA" id="ARBA00022741"/>
    </source>
</evidence>
<dbReference type="CDD" id="cd03113">
    <property type="entry name" value="CTPS_N"/>
    <property type="match status" value="1"/>
</dbReference>
<dbReference type="Gene3D" id="3.40.50.300">
    <property type="entry name" value="P-loop containing nucleotide triphosphate hydrolases"/>
    <property type="match status" value="1"/>
</dbReference>
<dbReference type="InterPro" id="IPR029062">
    <property type="entry name" value="Class_I_gatase-like"/>
</dbReference>
<evidence type="ECO:0000256" key="8">
    <source>
        <dbReference type="ARBA" id="ARBA00022962"/>
    </source>
</evidence>
<evidence type="ECO:0000313" key="15">
    <source>
        <dbReference type="Proteomes" id="UP000281708"/>
    </source>
</evidence>
<keyword evidence="4 11" id="KW-0479">Metal-binding</keyword>
<dbReference type="UniPathway" id="UPA00159">
    <property type="reaction ID" value="UER00277"/>
</dbReference>
<dbReference type="EMBL" id="RDBE01000003">
    <property type="protein sequence ID" value="RLV50281.1"/>
    <property type="molecule type" value="Genomic_DNA"/>
</dbReference>
<comment type="pathway">
    <text evidence="1 11">Pyrimidine metabolism; CTP biosynthesis via de novo pathway; CTP from UDP: step 2/2.</text>
</comment>
<keyword evidence="8 11" id="KW-0315">Glutamine amidotransferase</keyword>
<comment type="caution">
    <text evidence="11">Lacks conserved residue(s) required for the propagation of feature annotation.</text>
</comment>
<feature type="binding site" evidence="11">
    <location>
        <position position="76"/>
    </location>
    <ligand>
        <name>ATP</name>
        <dbReference type="ChEBI" id="CHEBI:30616"/>
    </ligand>
</feature>
<dbReference type="Gene3D" id="3.40.50.880">
    <property type="match status" value="1"/>
</dbReference>
<evidence type="ECO:0000256" key="6">
    <source>
        <dbReference type="ARBA" id="ARBA00022840"/>
    </source>
</evidence>
<dbReference type="OrthoDB" id="9801107at2"/>
<name>A0A3L8P527_9ACTN</name>
<sequence length="573" mass="62578">MVERQPTKHVFVTGGVASSLGKGLTASSLGNLLKSRGLRVTMQKLDPYLNVDPGTMNPFQHGEVFVTDDGAETDLDVGHYERFLDTELNQIANVTTGQVYSQVIAKERRGDYLGDTVQVIPHITNEIKDRIRAMGGPASGPDHVDVVITEIGGTVGDIESLPFLEAARQVRHDIGRDNCFFLHVSLVPYIGPSGELKTKPTQHSVASLRSIGIQPDALVCRADRELPTSIKKKISLMCDVDQEAVVTAADAPSIYDIPKVLHREGLDAYVVRRLNLPFRDVDWTRWDDLLQKVHHPSEEVSVALVGKYVDLHDAYLSVNEALRAGGFAHDAKVDVVWVPSDECETPDGAARHLADVDAVCVPGGFGIRGIEGKLGALRYARTHGIPTLGLCLGLQCMVIEYARDVAGLAKAASTEFDPECPEPVIATMAEQHAFVEGAGDLGGTMRLGLYPADLAEGSLVREAYGQARVQERHRHRYEVNNAYRDQLADAGLVFSGMSPDRNLVEYVELPRDVHPYYVATQAHPELRSRPTRPHPLFVGLIGAGLARQRELRFPLDESGLRRAPAPADGQPVS</sequence>
<dbReference type="GO" id="GO:0003883">
    <property type="term" value="F:CTP synthase activity"/>
    <property type="evidence" value="ECO:0007669"/>
    <property type="project" value="UniProtKB-UniRule"/>
</dbReference>
<dbReference type="PANTHER" id="PTHR11550">
    <property type="entry name" value="CTP SYNTHASE"/>
    <property type="match status" value="1"/>
</dbReference>
<dbReference type="GO" id="GO:0019856">
    <property type="term" value="P:pyrimidine nucleobase biosynthetic process"/>
    <property type="evidence" value="ECO:0007669"/>
    <property type="project" value="TreeGrafter"/>
</dbReference>
<comment type="miscellaneous">
    <text evidence="11">CTPSs have evolved a hybrid strategy for distinguishing between UTP and CTP. The overlapping regions of the product feedback inhibitory and substrate sites recognize a common feature in both compounds, the triphosphate moiety. To differentiate isosteric substrate and product pyrimidine rings, an additional pocket far from the expected kinase/ligase catalytic site, specifically recognizes the cytosine and ribose portions of the product inhibitor.</text>
</comment>
<comment type="catalytic activity">
    <reaction evidence="11">
        <text>UTP + NH4(+) + ATP = CTP + ADP + phosphate + 2 H(+)</text>
        <dbReference type="Rhea" id="RHEA:16597"/>
        <dbReference type="ChEBI" id="CHEBI:15378"/>
        <dbReference type="ChEBI" id="CHEBI:28938"/>
        <dbReference type="ChEBI" id="CHEBI:30616"/>
        <dbReference type="ChEBI" id="CHEBI:37563"/>
        <dbReference type="ChEBI" id="CHEBI:43474"/>
        <dbReference type="ChEBI" id="CHEBI:46398"/>
        <dbReference type="ChEBI" id="CHEBI:456216"/>
    </reaction>
</comment>
<evidence type="ECO:0000313" key="14">
    <source>
        <dbReference type="EMBL" id="RLV50281.1"/>
    </source>
</evidence>
<keyword evidence="6 11" id="KW-0067">ATP-binding</keyword>
<feature type="binding site" evidence="11">
    <location>
        <position position="18"/>
    </location>
    <ligand>
        <name>CTP</name>
        <dbReference type="ChEBI" id="CHEBI:37563"/>
        <note>allosteric inhibitor</note>
    </ligand>
</feature>
<comment type="activity regulation">
    <text evidence="11">Allosterically activated by GTP, when glutamine is the substrate; GTP has no effect on the reaction when ammonia is the substrate. The allosteric effector GTP functions by stabilizing the protein conformation that binds the tetrahedral intermediate(s) formed during glutamine hydrolysis. Inhibited by the product CTP, via allosteric rather than competitive inhibition.</text>
</comment>
<feature type="binding site" evidence="11">
    <location>
        <position position="476"/>
    </location>
    <ligand>
        <name>L-glutamine</name>
        <dbReference type="ChEBI" id="CHEBI:58359"/>
    </ligand>
</feature>
<dbReference type="SUPFAM" id="SSF52540">
    <property type="entry name" value="P-loop containing nucleoside triphosphate hydrolases"/>
    <property type="match status" value="1"/>
</dbReference>
<feature type="binding site" evidence="11">
    <location>
        <begin position="197"/>
        <end position="202"/>
    </location>
    <ligand>
        <name>CTP</name>
        <dbReference type="ChEBI" id="CHEBI:37563"/>
        <note>allosteric inhibitor</note>
    </ligand>
</feature>
<proteinExistence type="inferred from homology"/>
<comment type="function">
    <text evidence="11">Catalyzes the ATP-dependent amination of UTP to CTP with either L-glutamine or ammonia as the source of nitrogen. Regulates intracellular CTP levels through interactions with the four ribonucleotide triphosphates.</text>
</comment>